<dbReference type="CDD" id="cd19590">
    <property type="entry name" value="serpin_thermopin-like"/>
    <property type="match status" value="1"/>
</dbReference>
<evidence type="ECO:0000256" key="1">
    <source>
        <dbReference type="RuleBase" id="RU000411"/>
    </source>
</evidence>
<dbReference type="SMART" id="SM00093">
    <property type="entry name" value="SERPIN"/>
    <property type="match status" value="1"/>
</dbReference>
<dbReference type="Proteomes" id="UP000059847">
    <property type="component" value="Chromosome"/>
</dbReference>
<dbReference type="KEGG" id="pur:AOC03_01390"/>
<evidence type="ECO:0000256" key="2">
    <source>
        <dbReference type="SAM" id="MobiDB-lite"/>
    </source>
</evidence>
<dbReference type="AlphaFoldDB" id="A0A0M3V8G7"/>
<comment type="similarity">
    <text evidence="1">Belongs to the serpin family.</text>
</comment>
<proteinExistence type="inferred from homology"/>
<organism evidence="4 5">
    <name type="scientific">Psychrobacter urativorans</name>
    <dbReference type="NCBI Taxonomy" id="45610"/>
    <lineage>
        <taxon>Bacteria</taxon>
        <taxon>Pseudomonadati</taxon>
        <taxon>Pseudomonadota</taxon>
        <taxon>Gammaproteobacteria</taxon>
        <taxon>Moraxellales</taxon>
        <taxon>Moraxellaceae</taxon>
        <taxon>Psychrobacter</taxon>
    </lineage>
</organism>
<dbReference type="Pfam" id="PF00079">
    <property type="entry name" value="Serpin"/>
    <property type="match status" value="1"/>
</dbReference>
<reference evidence="4 5" key="1">
    <citation type="submission" date="2015-09" db="EMBL/GenBank/DDBJ databases">
        <title>Complete genome of Psychrobacter urativorans R10.10B.</title>
        <authorList>
            <person name="See-Too W.S."/>
            <person name="Chan K.G."/>
        </authorList>
    </citation>
    <scope>NUCLEOTIDE SEQUENCE [LARGE SCALE GENOMIC DNA]</scope>
    <source>
        <strain evidence="4 5">R10.10B</strain>
    </source>
</reference>
<dbReference type="EMBL" id="CP012678">
    <property type="protein sequence ID" value="ALF58867.1"/>
    <property type="molecule type" value="Genomic_DNA"/>
</dbReference>
<dbReference type="Gene3D" id="2.30.39.10">
    <property type="entry name" value="Alpha-1-antitrypsin, domain 1"/>
    <property type="match status" value="1"/>
</dbReference>
<dbReference type="GO" id="GO:0005615">
    <property type="term" value="C:extracellular space"/>
    <property type="evidence" value="ECO:0007669"/>
    <property type="project" value="InterPro"/>
</dbReference>
<feature type="region of interest" description="Disordered" evidence="2">
    <location>
        <begin position="38"/>
        <end position="65"/>
    </location>
</feature>
<feature type="domain" description="Serpin" evidence="3">
    <location>
        <begin position="101"/>
        <end position="464"/>
    </location>
</feature>
<accession>A0A0M3V8G7</accession>
<dbReference type="GO" id="GO:0004867">
    <property type="term" value="F:serine-type endopeptidase inhibitor activity"/>
    <property type="evidence" value="ECO:0007669"/>
    <property type="project" value="InterPro"/>
</dbReference>
<dbReference type="RefSeq" id="WP_062533263.1">
    <property type="nucleotide sequence ID" value="NZ_CP012678.1"/>
</dbReference>
<protein>
    <submittedName>
        <fullName evidence="4">Serine protease inhibitor</fullName>
    </submittedName>
</protein>
<dbReference type="PANTHER" id="PTHR11461">
    <property type="entry name" value="SERINE PROTEASE INHIBITOR, SERPIN"/>
    <property type="match status" value="1"/>
</dbReference>
<dbReference type="InterPro" id="IPR036186">
    <property type="entry name" value="Serpin_sf"/>
</dbReference>
<feature type="compositionally biased region" description="Polar residues" evidence="2">
    <location>
        <begin position="43"/>
        <end position="59"/>
    </location>
</feature>
<evidence type="ECO:0000313" key="5">
    <source>
        <dbReference type="Proteomes" id="UP000059847"/>
    </source>
</evidence>
<dbReference type="InterPro" id="IPR042178">
    <property type="entry name" value="Serpin_sf_1"/>
</dbReference>
<dbReference type="SUPFAM" id="SSF56574">
    <property type="entry name" value="Serpins"/>
    <property type="match status" value="1"/>
</dbReference>
<dbReference type="InterPro" id="IPR042185">
    <property type="entry name" value="Serpin_sf_2"/>
</dbReference>
<name>A0A0M3V8G7_9GAMM</name>
<dbReference type="InterPro" id="IPR023795">
    <property type="entry name" value="Serpin_CS"/>
</dbReference>
<dbReference type="InterPro" id="IPR000215">
    <property type="entry name" value="Serpin_fam"/>
</dbReference>
<dbReference type="PROSITE" id="PS51257">
    <property type="entry name" value="PROKAR_LIPOPROTEIN"/>
    <property type="match status" value="1"/>
</dbReference>
<keyword evidence="5" id="KW-1185">Reference proteome</keyword>
<dbReference type="OrthoDB" id="9764871at2"/>
<evidence type="ECO:0000259" key="3">
    <source>
        <dbReference type="SMART" id="SM00093"/>
    </source>
</evidence>
<dbReference type="PANTHER" id="PTHR11461:SF211">
    <property type="entry name" value="GH10112P-RELATED"/>
    <property type="match status" value="1"/>
</dbReference>
<dbReference type="PROSITE" id="PS00284">
    <property type="entry name" value="SERPIN"/>
    <property type="match status" value="1"/>
</dbReference>
<dbReference type="STRING" id="45610.AOC03_01390"/>
<sequence>MKNNQYCYLKKAHGNRIISALAISSLLLLVTGCDSTMKDSKSNDSVANTASISEQSSLPDKTKNNSDYKAVSKDGFVAADDSASTSNGVMEVINANNQFAIAMYQQINGQPDQADKNVFFSPYSLSTAMAMLYAAAEGETKAQIQKTFYYPSMDILNPNSAALYNQFNKPNPDYKLATVNDLWMQQGLTPTKSYVDAVQRYYGGQVTTLNFKGSPDPSRLIINKKIAQHTNQMIPELLPKGSIPSSVVAVLTNAVYFKGDWKMPFEANSTYEQPFYPLTGEPSDVKMMNMQADFGYSEDKQVQVVQLPYKGDHLSMLVVLPKSKDKAAMQQLVHDLSADKIKEWNKDLVTQEVNISLPKFKLAERYDMKGLLSNMGMPSAFKDKAKFKLFDEPLAIKIDDIYHQAVVIVDEKGTEAAAATAIVAVEASAPINQPVKFTADHPFIFMIKDNKTDAILFLGQVNKP</sequence>
<dbReference type="Gene3D" id="3.30.497.10">
    <property type="entry name" value="Antithrombin, subunit I, domain 2"/>
    <property type="match status" value="1"/>
</dbReference>
<evidence type="ECO:0000313" key="4">
    <source>
        <dbReference type="EMBL" id="ALF58867.1"/>
    </source>
</evidence>
<dbReference type="InterPro" id="IPR023796">
    <property type="entry name" value="Serpin_dom"/>
</dbReference>
<gene>
    <name evidence="4" type="ORF">AOC03_01390</name>
</gene>